<dbReference type="GO" id="GO:0016861">
    <property type="term" value="F:intramolecular oxidoreductase activity, interconverting aldoses and ketoses"/>
    <property type="evidence" value="ECO:0007669"/>
    <property type="project" value="InterPro"/>
</dbReference>
<comment type="caution">
    <text evidence="3">The sequence shown here is derived from an EMBL/GenBank/DDBJ whole genome shotgun (WGS) entry which is preliminary data.</text>
</comment>
<dbReference type="Proteomes" id="UP000279422">
    <property type="component" value="Unassembled WGS sequence"/>
</dbReference>
<evidence type="ECO:0000256" key="2">
    <source>
        <dbReference type="ARBA" id="ARBA00023277"/>
    </source>
</evidence>
<evidence type="ECO:0000256" key="1">
    <source>
        <dbReference type="ARBA" id="ARBA00023235"/>
    </source>
</evidence>
<proteinExistence type="predicted"/>
<dbReference type="SUPFAM" id="SSF53743">
    <property type="entry name" value="FucI/AraA N-terminal and middle domains"/>
    <property type="match status" value="1"/>
</dbReference>
<keyword evidence="2" id="KW-0119">Carbohydrate metabolism</keyword>
<gene>
    <name evidence="3" type="ORF">DRJ00_02970</name>
</gene>
<dbReference type="EMBL" id="QMPZ01000024">
    <property type="protein sequence ID" value="RLE09914.1"/>
    <property type="molecule type" value="Genomic_DNA"/>
</dbReference>
<protein>
    <recommendedName>
        <fullName evidence="4">Fucose isomerase</fullName>
    </recommendedName>
</protein>
<organism evidence="3">
    <name type="scientific">Aerophobetes bacterium</name>
    <dbReference type="NCBI Taxonomy" id="2030807"/>
    <lineage>
        <taxon>Bacteria</taxon>
        <taxon>Candidatus Aerophobota</taxon>
    </lineage>
</organism>
<name>A0A497E5K0_UNCAE</name>
<reference evidence="3" key="1">
    <citation type="submission" date="2018-06" db="EMBL/GenBank/DDBJ databases">
        <title>Extensive metabolic versatility and redundancy in microbially diverse, dynamic hydrothermal sediments.</title>
        <authorList>
            <person name="Dombrowski N."/>
            <person name="Teske A."/>
            <person name="Baker B.J."/>
        </authorList>
    </citation>
    <scope>NUCLEOTIDE SEQUENCE [LARGE SCALE GENOMIC DNA]</scope>
    <source>
        <strain evidence="3">B47_G16</strain>
    </source>
</reference>
<keyword evidence="1" id="KW-0413">Isomerase</keyword>
<dbReference type="GO" id="GO:0005737">
    <property type="term" value="C:cytoplasm"/>
    <property type="evidence" value="ECO:0007669"/>
    <property type="project" value="InterPro"/>
</dbReference>
<dbReference type="GO" id="GO:0005996">
    <property type="term" value="P:monosaccharide metabolic process"/>
    <property type="evidence" value="ECO:0007669"/>
    <property type="project" value="InterPro"/>
</dbReference>
<dbReference type="PANTHER" id="PTHR36120:SF1">
    <property type="entry name" value="L-FUCOSE ISOMERASE C-TERMINAL DOMAIN-CONTAINING PROTEIN"/>
    <property type="match status" value="1"/>
</dbReference>
<dbReference type="PANTHER" id="PTHR36120">
    <property type="entry name" value="FUCOSE ISOMERASE"/>
    <property type="match status" value="1"/>
</dbReference>
<sequence>MRKTMLTPNLPRFSLPKSAIDTKVGVRFVVTGVLHEDAWEGSCRVGDLEELTYEAERAELERRLAALERELESRNLPPEVELIKPTSIYSWAEKGNPDIAVPNEQLEALQQDDEKTDVYIVTHAHEGLKIAERYKKPVIIMQKQGYAVDMPAAIRSMGVDSFHVEDLETVFDFVRLFAVKKAFKQTKLLSVTNFPKRVPWGVASSISDLDFIKDRYGMDYKYLDYKEFFGKMDKMTKERAVQDEANRIARVLMDNATENNMTQEDIKYSVLFYLAALKIMSEHNCNAFTIECFELCSSLNPWNRRFTPCLTHALLKDGGYPSACEGDINALLAMAVEMYLSRKAVYMGNPNIDKKNNILNIHHSVASLKMEGIDNIESSYQIHSFTKSGFGVTLRHDFNKDKGKVVTVGRFDPSGTKMLITKGEVIGGGGLGGYGCSQNVDIKIPNGYEFWHESQNFGHHLALVFGDYVNQIRELGNLMNFDVVAIL</sequence>
<evidence type="ECO:0000313" key="3">
    <source>
        <dbReference type="EMBL" id="RLE09914.1"/>
    </source>
</evidence>
<evidence type="ECO:0008006" key="4">
    <source>
        <dbReference type="Google" id="ProtNLM"/>
    </source>
</evidence>
<accession>A0A497E5K0</accession>
<dbReference type="AlphaFoldDB" id="A0A497E5K0"/>
<dbReference type="InterPro" id="IPR009015">
    <property type="entry name" value="Fucose_isomerase_N/cen_sf"/>
</dbReference>